<protein>
    <submittedName>
        <fullName evidence="1">Uncharacterized protein</fullName>
    </submittedName>
</protein>
<reference evidence="1 2" key="1">
    <citation type="submission" date="2022-05" db="EMBL/GenBank/DDBJ databases">
        <authorList>
            <consortium name="Genoscope - CEA"/>
            <person name="William W."/>
        </authorList>
    </citation>
    <scope>NUCLEOTIDE SEQUENCE [LARGE SCALE GENOMIC DNA]</scope>
</reference>
<organism evidence="1 2">
    <name type="scientific">Porites lobata</name>
    <dbReference type="NCBI Taxonomy" id="104759"/>
    <lineage>
        <taxon>Eukaryota</taxon>
        <taxon>Metazoa</taxon>
        <taxon>Cnidaria</taxon>
        <taxon>Anthozoa</taxon>
        <taxon>Hexacorallia</taxon>
        <taxon>Scleractinia</taxon>
        <taxon>Fungiina</taxon>
        <taxon>Poritidae</taxon>
        <taxon>Porites</taxon>
    </lineage>
</organism>
<accession>A0ABN8Q001</accession>
<dbReference type="Proteomes" id="UP001159405">
    <property type="component" value="Unassembled WGS sequence"/>
</dbReference>
<dbReference type="Pfam" id="PF13148">
    <property type="entry name" value="DUF3987"/>
    <property type="match status" value="1"/>
</dbReference>
<keyword evidence="2" id="KW-1185">Reference proteome</keyword>
<dbReference type="EMBL" id="CALNXK010000098">
    <property type="protein sequence ID" value="CAH3154417.1"/>
    <property type="molecule type" value="Genomic_DNA"/>
</dbReference>
<proteinExistence type="predicted"/>
<name>A0ABN8Q001_9CNID</name>
<comment type="caution">
    <text evidence="1">The sequence shown here is derived from an EMBL/GenBank/DDBJ whole genome shotgun (WGS) entry which is preliminary data.</text>
</comment>
<gene>
    <name evidence="1" type="ORF">PLOB_00050012</name>
</gene>
<evidence type="ECO:0000313" key="1">
    <source>
        <dbReference type="EMBL" id="CAH3154417.1"/>
    </source>
</evidence>
<sequence length="405" mass="44599">MSTPRLTKLRKQPNSTWAQLQKRLIALPDPFETLFPVEVWSFILNKSHSISTNPGYVSSTLITTTAFMAGTATTLKTATQEMPLNIYSIFVGPPTTGKSQAIKECAISPMASVTAEADSASPVIQKCTSSGLIKTVADNNRGFLLSAEIYDVLFKLLKSDEENATGDVQALCQLFSGEEASYRYATEKTREIAANTPFCILGATQIPFAARLVALLDQGHGLLDRFLITFPKCLRPTPTQTSQAIEALKESGLSSVEDIFVEIARLHLSRSTYTLDQEATETVNTINEQFIAEVNEAILEGTSPPKTKKIDIILRVAAALHIFNHVTEELLQGRQATQPADEIEKSTLLCAIEYVNWAESQKEIFVEVSDMKSFYLKIPRLLSKLYTSDNPFYLVQGVEEGKGVS</sequence>
<dbReference type="InterPro" id="IPR025048">
    <property type="entry name" value="DUF3987"/>
</dbReference>
<evidence type="ECO:0000313" key="2">
    <source>
        <dbReference type="Proteomes" id="UP001159405"/>
    </source>
</evidence>